<evidence type="ECO:0000256" key="8">
    <source>
        <dbReference type="ARBA" id="ARBA00022917"/>
    </source>
</evidence>
<dbReference type="InterPro" id="IPR032678">
    <property type="entry name" value="tRNA-synt_1_cat_dom"/>
</dbReference>
<gene>
    <name evidence="10" type="primary">cysS</name>
    <name evidence="12" type="ORF">IAD02_03250</name>
</gene>
<comment type="cofactor">
    <cofactor evidence="10">
        <name>Zn(2+)</name>
        <dbReference type="ChEBI" id="CHEBI:29105"/>
    </cofactor>
    <text evidence="10">Binds 1 zinc ion per subunit.</text>
</comment>
<dbReference type="HAMAP" id="MF_00041">
    <property type="entry name" value="Cys_tRNA_synth"/>
    <property type="match status" value="1"/>
</dbReference>
<dbReference type="InterPro" id="IPR024909">
    <property type="entry name" value="Cys-tRNA/MSH_ligase"/>
</dbReference>
<evidence type="ECO:0000259" key="11">
    <source>
        <dbReference type="Pfam" id="PF01406"/>
    </source>
</evidence>
<evidence type="ECO:0000313" key="13">
    <source>
        <dbReference type="Proteomes" id="UP000886742"/>
    </source>
</evidence>
<dbReference type="InterPro" id="IPR009080">
    <property type="entry name" value="tRNAsynth_Ia_anticodon-bd"/>
</dbReference>
<feature type="short sequence motif" description="'KMSKS' region" evidence="10">
    <location>
        <begin position="282"/>
        <end position="286"/>
    </location>
</feature>
<keyword evidence="4 10" id="KW-0479">Metal-binding</keyword>
<keyword evidence="9 10" id="KW-0030">Aminoacyl-tRNA synthetase</keyword>
<feature type="short sequence motif" description="'HIGH' region" evidence="10">
    <location>
        <begin position="31"/>
        <end position="41"/>
    </location>
</feature>
<keyword evidence="3 10" id="KW-0436">Ligase</keyword>
<dbReference type="PANTHER" id="PTHR10890">
    <property type="entry name" value="CYSTEINYL-TRNA SYNTHETASE"/>
    <property type="match status" value="1"/>
</dbReference>
<dbReference type="SUPFAM" id="SSF52374">
    <property type="entry name" value="Nucleotidylyl transferase"/>
    <property type="match status" value="1"/>
</dbReference>
<dbReference type="GO" id="GO:0008270">
    <property type="term" value="F:zinc ion binding"/>
    <property type="evidence" value="ECO:0007669"/>
    <property type="project" value="UniProtKB-UniRule"/>
</dbReference>
<dbReference type="GO" id="GO:0005829">
    <property type="term" value="C:cytosol"/>
    <property type="evidence" value="ECO:0007669"/>
    <property type="project" value="TreeGrafter"/>
</dbReference>
<dbReference type="Proteomes" id="UP000886742">
    <property type="component" value="Unassembled WGS sequence"/>
</dbReference>
<dbReference type="InterPro" id="IPR015803">
    <property type="entry name" value="Cys-tRNA-ligase"/>
</dbReference>
<evidence type="ECO:0000256" key="10">
    <source>
        <dbReference type="HAMAP-Rule" id="MF_00041"/>
    </source>
</evidence>
<evidence type="ECO:0000256" key="1">
    <source>
        <dbReference type="ARBA" id="ARBA00005594"/>
    </source>
</evidence>
<dbReference type="PRINTS" id="PR00983">
    <property type="entry name" value="TRNASYNTHCYS"/>
</dbReference>
<proteinExistence type="inferred from homology"/>
<evidence type="ECO:0000256" key="9">
    <source>
        <dbReference type="ARBA" id="ARBA00023146"/>
    </source>
</evidence>
<reference evidence="12" key="2">
    <citation type="journal article" date="2021" name="PeerJ">
        <title>Extensive microbial diversity within the chicken gut microbiome revealed by metagenomics and culture.</title>
        <authorList>
            <person name="Gilroy R."/>
            <person name="Ravi A."/>
            <person name="Getino M."/>
            <person name="Pursley I."/>
            <person name="Horton D.L."/>
            <person name="Alikhan N.F."/>
            <person name="Baker D."/>
            <person name="Gharbi K."/>
            <person name="Hall N."/>
            <person name="Watson M."/>
            <person name="Adriaenssens E.M."/>
            <person name="Foster-Nyarko E."/>
            <person name="Jarju S."/>
            <person name="Secka A."/>
            <person name="Antonio M."/>
            <person name="Oren A."/>
            <person name="Chaudhuri R.R."/>
            <person name="La Ragione R."/>
            <person name="Hildebrand F."/>
            <person name="Pallen M.J."/>
        </authorList>
    </citation>
    <scope>NUCLEOTIDE SEQUENCE</scope>
    <source>
        <strain evidence="12">ChiGjej3B3-5194</strain>
    </source>
</reference>
<dbReference type="CDD" id="cd00672">
    <property type="entry name" value="CysRS_core"/>
    <property type="match status" value="1"/>
</dbReference>
<dbReference type="SUPFAM" id="SSF47323">
    <property type="entry name" value="Anticodon-binding domain of a subclass of class I aminoacyl-tRNA synthetases"/>
    <property type="match status" value="1"/>
</dbReference>
<comment type="catalytic activity">
    <reaction evidence="10">
        <text>tRNA(Cys) + L-cysteine + ATP = L-cysteinyl-tRNA(Cys) + AMP + diphosphate</text>
        <dbReference type="Rhea" id="RHEA:17773"/>
        <dbReference type="Rhea" id="RHEA-COMP:9661"/>
        <dbReference type="Rhea" id="RHEA-COMP:9679"/>
        <dbReference type="ChEBI" id="CHEBI:30616"/>
        <dbReference type="ChEBI" id="CHEBI:33019"/>
        <dbReference type="ChEBI" id="CHEBI:35235"/>
        <dbReference type="ChEBI" id="CHEBI:78442"/>
        <dbReference type="ChEBI" id="CHEBI:78517"/>
        <dbReference type="ChEBI" id="CHEBI:456215"/>
        <dbReference type="EC" id="6.1.1.16"/>
    </reaction>
</comment>
<keyword evidence="7 10" id="KW-0067">ATP-binding</keyword>
<evidence type="ECO:0000313" key="12">
    <source>
        <dbReference type="EMBL" id="HIS70976.1"/>
    </source>
</evidence>
<dbReference type="EMBL" id="DVJI01000012">
    <property type="protein sequence ID" value="HIS70976.1"/>
    <property type="molecule type" value="Genomic_DNA"/>
</dbReference>
<accession>A0A9D1JXI9</accession>
<dbReference type="GO" id="GO:0005524">
    <property type="term" value="F:ATP binding"/>
    <property type="evidence" value="ECO:0007669"/>
    <property type="project" value="UniProtKB-UniRule"/>
</dbReference>
<organism evidence="12 13">
    <name type="scientific">Candidatus Enterousia intestinigallinarum</name>
    <dbReference type="NCBI Taxonomy" id="2840790"/>
    <lineage>
        <taxon>Bacteria</taxon>
        <taxon>Pseudomonadati</taxon>
        <taxon>Pseudomonadota</taxon>
        <taxon>Alphaproteobacteria</taxon>
        <taxon>Candidatus Enterousia</taxon>
    </lineage>
</organism>
<evidence type="ECO:0000256" key="5">
    <source>
        <dbReference type="ARBA" id="ARBA00022741"/>
    </source>
</evidence>
<evidence type="ECO:0000256" key="7">
    <source>
        <dbReference type="ARBA" id="ARBA00022840"/>
    </source>
</evidence>
<comment type="similarity">
    <text evidence="1 10">Belongs to the class-I aminoacyl-tRNA synthetase family.</text>
</comment>
<keyword evidence="6 10" id="KW-0862">Zinc</keyword>
<feature type="binding site" evidence="10">
    <location>
        <position position="29"/>
    </location>
    <ligand>
        <name>Zn(2+)</name>
        <dbReference type="ChEBI" id="CHEBI:29105"/>
    </ligand>
</feature>
<dbReference type="GO" id="GO:0006423">
    <property type="term" value="P:cysteinyl-tRNA aminoacylation"/>
    <property type="evidence" value="ECO:0007669"/>
    <property type="project" value="UniProtKB-UniRule"/>
</dbReference>
<feature type="binding site" evidence="10">
    <location>
        <position position="285"/>
    </location>
    <ligand>
        <name>ATP</name>
        <dbReference type="ChEBI" id="CHEBI:30616"/>
    </ligand>
</feature>
<dbReference type="GO" id="GO:0004817">
    <property type="term" value="F:cysteine-tRNA ligase activity"/>
    <property type="evidence" value="ECO:0007669"/>
    <property type="project" value="UniProtKB-UniRule"/>
</dbReference>
<dbReference type="AlphaFoldDB" id="A0A9D1JXI9"/>
<comment type="subunit">
    <text evidence="2 10">Monomer.</text>
</comment>
<keyword evidence="8 10" id="KW-0648">Protein biosynthesis</keyword>
<evidence type="ECO:0000256" key="2">
    <source>
        <dbReference type="ARBA" id="ARBA00011245"/>
    </source>
</evidence>
<feature type="binding site" evidence="10">
    <location>
        <position position="253"/>
    </location>
    <ligand>
        <name>Zn(2+)</name>
        <dbReference type="ChEBI" id="CHEBI:29105"/>
    </ligand>
</feature>
<dbReference type="Gene3D" id="3.40.50.620">
    <property type="entry name" value="HUPs"/>
    <property type="match status" value="1"/>
</dbReference>
<dbReference type="NCBIfam" id="TIGR00435">
    <property type="entry name" value="cysS"/>
    <property type="match status" value="1"/>
</dbReference>
<dbReference type="Gene3D" id="1.20.120.1910">
    <property type="entry name" value="Cysteine-tRNA ligase, C-terminal anti-codon recognition domain"/>
    <property type="match status" value="1"/>
</dbReference>
<name>A0A9D1JXI9_9PROT</name>
<dbReference type="PANTHER" id="PTHR10890:SF3">
    <property type="entry name" value="CYSTEINE--TRNA LIGASE, CYTOPLASMIC"/>
    <property type="match status" value="1"/>
</dbReference>
<protein>
    <recommendedName>
        <fullName evidence="10">Cysteine--tRNA ligase</fullName>
        <ecNumber evidence="10">6.1.1.16</ecNumber>
    </recommendedName>
    <alternativeName>
        <fullName evidence="10">Cysteinyl-tRNA synthetase</fullName>
        <shortName evidence="10">CysRS</shortName>
    </alternativeName>
</protein>
<dbReference type="InterPro" id="IPR014729">
    <property type="entry name" value="Rossmann-like_a/b/a_fold"/>
</dbReference>
<comment type="subcellular location">
    <subcellularLocation>
        <location evidence="10">Cytoplasm</location>
    </subcellularLocation>
</comment>
<dbReference type="Pfam" id="PF01406">
    <property type="entry name" value="tRNA-synt_1e"/>
    <property type="match status" value="1"/>
</dbReference>
<feature type="domain" description="tRNA synthetases class I catalytic" evidence="11">
    <location>
        <begin position="16"/>
        <end position="329"/>
    </location>
</feature>
<reference evidence="12" key="1">
    <citation type="submission" date="2020-10" db="EMBL/GenBank/DDBJ databases">
        <authorList>
            <person name="Gilroy R."/>
        </authorList>
    </citation>
    <scope>NUCLEOTIDE SEQUENCE</scope>
    <source>
        <strain evidence="12">ChiGjej3B3-5194</strain>
    </source>
</reference>
<dbReference type="EC" id="6.1.1.16" evidence="10"/>
<sequence>MNIRLFNTMSRRIEDFKPLTPGKMGFYSCGPTVYHYAHIGNLRTMIHNDILKRMFIENGYDVHHVMNITDVGHLTSDDADSGDDKMERGAARENKNVWDIAKFYTDEFLRDYDDLNIIRPTDMPRATDYIAEQIDLVKKLEELGYTYEIPGDGIYYDTSKFAAYGQLTGGSMSGNRAGARVEFNDAKRNPTDFALWKFSPTDHKRQMEWDSPWGVGFPGWHAECSAMSMKLLGNHFDIHTGGEDLSRIHHTNEIAQSEPITGAPWVNYWVHFSFLVDKSGEKMSKSTGEFLGLDAVRKRGYDPMVYRYFILLGHYQTQLRFSWDAMDSAAAGYKNLVRRVAEILADTEPGAMDEQTYNLWHDKILAPASDNMKTAEALVQIQNMLKDKDINASTKIALLEFVDRLLGLQFIERAKHLNDAESEAAPAEIVDLANARAAAKAAKDWARADEIRAQIDAAGWTVVDTRDGTKIVKKV</sequence>
<evidence type="ECO:0000256" key="3">
    <source>
        <dbReference type="ARBA" id="ARBA00022598"/>
    </source>
</evidence>
<evidence type="ECO:0000256" key="6">
    <source>
        <dbReference type="ARBA" id="ARBA00022833"/>
    </source>
</evidence>
<keyword evidence="10" id="KW-0963">Cytoplasm</keyword>
<feature type="binding site" evidence="10">
    <location>
        <position position="224"/>
    </location>
    <ligand>
        <name>Zn(2+)</name>
        <dbReference type="ChEBI" id="CHEBI:29105"/>
    </ligand>
</feature>
<evidence type="ECO:0000256" key="4">
    <source>
        <dbReference type="ARBA" id="ARBA00022723"/>
    </source>
</evidence>
<feature type="binding site" evidence="10">
    <location>
        <position position="249"/>
    </location>
    <ligand>
        <name>Zn(2+)</name>
        <dbReference type="ChEBI" id="CHEBI:29105"/>
    </ligand>
</feature>
<keyword evidence="5 10" id="KW-0547">Nucleotide-binding</keyword>
<comment type="caution">
    <text evidence="12">The sequence shown here is derived from an EMBL/GenBank/DDBJ whole genome shotgun (WGS) entry which is preliminary data.</text>
</comment>